<dbReference type="Gene3D" id="3.40.50.1820">
    <property type="entry name" value="alpha/beta hydrolase"/>
    <property type="match status" value="1"/>
</dbReference>
<proteinExistence type="predicted"/>
<comment type="caution">
    <text evidence="3">The sequence shown here is derived from an EMBL/GenBank/DDBJ whole genome shotgun (WGS) entry which is preliminary data.</text>
</comment>
<evidence type="ECO:0000256" key="1">
    <source>
        <dbReference type="SAM" id="MobiDB-lite"/>
    </source>
</evidence>
<dbReference type="AlphaFoldDB" id="H5TPB7"/>
<feature type="compositionally biased region" description="Low complexity" evidence="1">
    <location>
        <begin position="296"/>
        <end position="308"/>
    </location>
</feature>
<reference evidence="3" key="1">
    <citation type="submission" date="2012-02" db="EMBL/GenBank/DDBJ databases">
        <title>Whole genome shotgun sequence of Gordonia otitidis NBRC 100426.</title>
        <authorList>
            <person name="Yoshida I."/>
            <person name="Hosoyama A."/>
            <person name="Tsuchikane K."/>
            <person name="Katsumata H."/>
            <person name="Yamazaki S."/>
            <person name="Fujita N."/>
        </authorList>
    </citation>
    <scope>NUCLEOTIDE SEQUENCE [LARGE SCALE GENOMIC DNA]</scope>
    <source>
        <strain evidence="3">NBRC 100426</strain>
    </source>
</reference>
<keyword evidence="4" id="KW-1185">Reference proteome</keyword>
<dbReference type="EMBL" id="BAFB01000154">
    <property type="protein sequence ID" value="GAB35325.1"/>
    <property type="molecule type" value="Genomic_DNA"/>
</dbReference>
<dbReference type="InterPro" id="IPR029058">
    <property type="entry name" value="AB_hydrolase_fold"/>
</dbReference>
<feature type="domain" description="PE-PPE" evidence="2">
    <location>
        <begin position="28"/>
        <end position="222"/>
    </location>
</feature>
<dbReference type="Pfam" id="PF08237">
    <property type="entry name" value="PE-PPE"/>
    <property type="match status" value="1"/>
</dbReference>
<dbReference type="InterPro" id="IPR013228">
    <property type="entry name" value="PE-PPE_C"/>
</dbReference>
<feature type="region of interest" description="Disordered" evidence="1">
    <location>
        <begin position="228"/>
        <end position="364"/>
    </location>
</feature>
<sequence length="364" mass="37210">MLTVAGNQLVVRTPMSEELRGQLCLPPNVCTVVAYPSASIGSVALQQGAVNLQSAIAATSGKKIVMAYSQGGFVVTMWLNAHAHAASAPSPDDLTFVVFGNPQRGVGGVSTATGGGSTPTDTAYRIIDVSRQYDMESDWPDNPGNLLAVANAVAGYLLIHTDYTDVDINDPNNLVKTVGNTTYVLVPTADLPLLEPLRRLGLHAIADQLQPVLKPIVDSAYDRSGFTPETTPVLPLPPQQGAASATTTERTMTTAVSSATATSRVASAPAAGPTTLTATAPTDYSLAPPTAGSPVPDTTTAEKPTDTTVHSRPADTAVGDESDSTTTHPADTGGPTSSSSSSITDSGDATTPESAGHGNPESSS</sequence>
<organism evidence="3 4">
    <name type="scientific">Gordonia otitidis (strain DSM 44809 / CCUG 52243 / JCM 12355 / NBRC 100426 / IFM 10032)</name>
    <dbReference type="NCBI Taxonomy" id="1108044"/>
    <lineage>
        <taxon>Bacteria</taxon>
        <taxon>Bacillati</taxon>
        <taxon>Actinomycetota</taxon>
        <taxon>Actinomycetes</taxon>
        <taxon>Mycobacteriales</taxon>
        <taxon>Gordoniaceae</taxon>
        <taxon>Gordonia</taxon>
    </lineage>
</organism>
<feature type="compositionally biased region" description="Low complexity" evidence="1">
    <location>
        <begin position="329"/>
        <end position="351"/>
    </location>
</feature>
<protein>
    <recommendedName>
        <fullName evidence="2">PE-PPE domain-containing protein</fullName>
    </recommendedName>
</protein>
<feature type="compositionally biased region" description="Low complexity" evidence="1">
    <location>
        <begin position="242"/>
        <end position="282"/>
    </location>
</feature>
<gene>
    <name evidence="3" type="ORF">GOOTI_154_00120</name>
</gene>
<name>H5TPB7_GORO1</name>
<accession>H5TPB7</accession>
<dbReference type="Proteomes" id="UP000005038">
    <property type="component" value="Unassembled WGS sequence"/>
</dbReference>
<evidence type="ECO:0000259" key="2">
    <source>
        <dbReference type="Pfam" id="PF08237"/>
    </source>
</evidence>
<dbReference type="STRING" id="1108044.GOOTI_154_00120"/>
<evidence type="ECO:0000313" key="4">
    <source>
        <dbReference type="Proteomes" id="UP000005038"/>
    </source>
</evidence>
<evidence type="ECO:0000313" key="3">
    <source>
        <dbReference type="EMBL" id="GAB35325.1"/>
    </source>
</evidence>